<dbReference type="PROSITE" id="PS50125">
    <property type="entry name" value="GUANYLATE_CYCLASE_2"/>
    <property type="match status" value="1"/>
</dbReference>
<accession>A0A3B0V3H0</accession>
<dbReference type="CDD" id="cd07302">
    <property type="entry name" value="CHD"/>
    <property type="match status" value="1"/>
</dbReference>
<feature type="domain" description="Guanylate cyclase" evidence="1">
    <location>
        <begin position="59"/>
        <end position="199"/>
    </location>
</feature>
<feature type="non-terminal residue" evidence="2">
    <location>
        <position position="240"/>
    </location>
</feature>
<organism evidence="2">
    <name type="scientific">hydrothermal vent metagenome</name>
    <dbReference type="NCBI Taxonomy" id="652676"/>
    <lineage>
        <taxon>unclassified sequences</taxon>
        <taxon>metagenomes</taxon>
        <taxon>ecological metagenomes</taxon>
    </lineage>
</organism>
<dbReference type="Gene3D" id="3.30.70.1230">
    <property type="entry name" value="Nucleotide cyclase"/>
    <property type="match status" value="1"/>
</dbReference>
<gene>
    <name evidence="2" type="ORF">MNBD_CHLOROFLEXI01-2544</name>
</gene>
<dbReference type="EMBL" id="UOEU01000585">
    <property type="protein sequence ID" value="VAW35450.1"/>
    <property type="molecule type" value="Genomic_DNA"/>
</dbReference>
<evidence type="ECO:0000313" key="2">
    <source>
        <dbReference type="EMBL" id="VAW35450.1"/>
    </source>
</evidence>
<dbReference type="GO" id="GO:0035556">
    <property type="term" value="P:intracellular signal transduction"/>
    <property type="evidence" value="ECO:0007669"/>
    <property type="project" value="InterPro"/>
</dbReference>
<name>A0A3B0V3H0_9ZZZZ</name>
<dbReference type="InterPro" id="IPR029787">
    <property type="entry name" value="Nucleotide_cyclase"/>
</dbReference>
<dbReference type="InterPro" id="IPR001054">
    <property type="entry name" value="A/G_cyclase"/>
</dbReference>
<evidence type="ECO:0000259" key="1">
    <source>
        <dbReference type="PROSITE" id="PS50125"/>
    </source>
</evidence>
<proteinExistence type="predicted"/>
<dbReference type="GO" id="GO:0009190">
    <property type="term" value="P:cyclic nucleotide biosynthetic process"/>
    <property type="evidence" value="ECO:0007669"/>
    <property type="project" value="InterPro"/>
</dbReference>
<dbReference type="PANTHER" id="PTHR43081">
    <property type="entry name" value="ADENYLATE CYCLASE, TERMINAL-DIFFERENTIATION SPECIFIC-RELATED"/>
    <property type="match status" value="1"/>
</dbReference>
<protein>
    <submittedName>
        <fullName evidence="2">Adenylate cyclase</fullName>
        <ecNumber evidence="2">4.6.1.1</ecNumber>
    </submittedName>
</protein>
<reference evidence="2" key="1">
    <citation type="submission" date="2018-06" db="EMBL/GenBank/DDBJ databases">
        <authorList>
            <person name="Zhirakovskaya E."/>
        </authorList>
    </citation>
    <scope>NUCLEOTIDE SEQUENCE</scope>
</reference>
<dbReference type="GO" id="GO:0004016">
    <property type="term" value="F:adenylate cyclase activity"/>
    <property type="evidence" value="ECO:0007669"/>
    <property type="project" value="UniProtKB-EC"/>
</dbReference>
<dbReference type="SMART" id="SM00044">
    <property type="entry name" value="CYCc"/>
    <property type="match status" value="1"/>
</dbReference>
<dbReference type="AlphaFoldDB" id="A0A3B0V3H0"/>
<dbReference type="EC" id="4.6.1.1" evidence="2"/>
<dbReference type="PANTHER" id="PTHR43081:SF1">
    <property type="entry name" value="ADENYLATE CYCLASE, TERMINAL-DIFFERENTIATION SPECIFIC"/>
    <property type="match status" value="1"/>
</dbReference>
<keyword evidence="2" id="KW-0456">Lyase</keyword>
<dbReference type="SUPFAM" id="SSF55073">
    <property type="entry name" value="Nucleotide cyclase"/>
    <property type="match status" value="1"/>
</dbReference>
<sequence>MTDQKQLEQAISSLEEQRTVLGHAVVDTTIAALQEKLSQLDNGSSSNEPPRTAQRKQVSILFANVTGIASVTESLPNTNMLDMMNTLWRRLDRMITNQDGTIDKHMGEAVMGLFGVPMAHENDPERAIRAALQMRATLSDFISEIAEDGGTISEDELEHLRGLQIRIGINTGPVMLGQVGSGDEFTVIGDAVNVASRLEGAAPPGGILIAHDTYVLVQDRFNVEPLGLMPIRGRSEPIQV</sequence>
<dbReference type="Pfam" id="PF00211">
    <property type="entry name" value="Guanylate_cyc"/>
    <property type="match status" value="1"/>
</dbReference>
<dbReference type="InterPro" id="IPR050697">
    <property type="entry name" value="Adenylyl/Guanylyl_Cyclase_3/4"/>
</dbReference>